<organism evidence="1 2">
    <name type="scientific">Viridothelium virens</name>
    <name type="common">Speckled blister lichen</name>
    <name type="synonym">Trypethelium virens</name>
    <dbReference type="NCBI Taxonomy" id="1048519"/>
    <lineage>
        <taxon>Eukaryota</taxon>
        <taxon>Fungi</taxon>
        <taxon>Dikarya</taxon>
        <taxon>Ascomycota</taxon>
        <taxon>Pezizomycotina</taxon>
        <taxon>Dothideomycetes</taxon>
        <taxon>Dothideomycetes incertae sedis</taxon>
        <taxon>Trypetheliales</taxon>
        <taxon>Trypetheliaceae</taxon>
        <taxon>Viridothelium</taxon>
    </lineage>
</organism>
<protein>
    <submittedName>
        <fullName evidence="1">Uncharacterized protein</fullName>
    </submittedName>
</protein>
<keyword evidence="2" id="KW-1185">Reference proteome</keyword>
<dbReference type="Proteomes" id="UP000800092">
    <property type="component" value="Unassembled WGS sequence"/>
</dbReference>
<reference evidence="1" key="1">
    <citation type="journal article" date="2020" name="Stud. Mycol.">
        <title>101 Dothideomycetes genomes: a test case for predicting lifestyles and emergence of pathogens.</title>
        <authorList>
            <person name="Haridas S."/>
            <person name="Albert R."/>
            <person name="Binder M."/>
            <person name="Bloem J."/>
            <person name="Labutti K."/>
            <person name="Salamov A."/>
            <person name="Andreopoulos B."/>
            <person name="Baker S."/>
            <person name="Barry K."/>
            <person name="Bills G."/>
            <person name="Bluhm B."/>
            <person name="Cannon C."/>
            <person name="Castanera R."/>
            <person name="Culley D."/>
            <person name="Daum C."/>
            <person name="Ezra D."/>
            <person name="Gonzalez J."/>
            <person name="Henrissat B."/>
            <person name="Kuo A."/>
            <person name="Liang C."/>
            <person name="Lipzen A."/>
            <person name="Lutzoni F."/>
            <person name="Magnuson J."/>
            <person name="Mondo S."/>
            <person name="Nolan M."/>
            <person name="Ohm R."/>
            <person name="Pangilinan J."/>
            <person name="Park H.-J."/>
            <person name="Ramirez L."/>
            <person name="Alfaro M."/>
            <person name="Sun H."/>
            <person name="Tritt A."/>
            <person name="Yoshinaga Y."/>
            <person name="Zwiers L.-H."/>
            <person name="Turgeon B."/>
            <person name="Goodwin S."/>
            <person name="Spatafora J."/>
            <person name="Crous P."/>
            <person name="Grigoriev I."/>
        </authorList>
    </citation>
    <scope>NUCLEOTIDE SEQUENCE</scope>
    <source>
        <strain evidence="1">Tuck. ex Michener</strain>
    </source>
</reference>
<sequence length="61" mass="6990">MLPSWQNEIWKTAWKNPALETLELGSAWTPTFRGDGTKSWKFIDSDWKMPDIGATGVIEHL</sequence>
<dbReference type="AlphaFoldDB" id="A0A6A6H0T6"/>
<evidence type="ECO:0000313" key="1">
    <source>
        <dbReference type="EMBL" id="KAF2231183.1"/>
    </source>
</evidence>
<gene>
    <name evidence="1" type="ORF">EV356DRAFT_507665</name>
</gene>
<name>A0A6A6H0T6_VIRVR</name>
<dbReference type="EMBL" id="ML991830">
    <property type="protein sequence ID" value="KAF2231183.1"/>
    <property type="molecule type" value="Genomic_DNA"/>
</dbReference>
<proteinExistence type="predicted"/>
<accession>A0A6A6H0T6</accession>
<evidence type="ECO:0000313" key="2">
    <source>
        <dbReference type="Proteomes" id="UP000800092"/>
    </source>
</evidence>